<keyword evidence="4" id="KW-1185">Reference proteome</keyword>
<dbReference type="GO" id="GO:0004523">
    <property type="term" value="F:RNA-DNA hybrid ribonuclease activity"/>
    <property type="evidence" value="ECO:0007669"/>
    <property type="project" value="InterPro"/>
</dbReference>
<dbReference type="Pfam" id="PF13456">
    <property type="entry name" value="RVT_3"/>
    <property type="match status" value="1"/>
</dbReference>
<dbReference type="PANTHER" id="PTHR47074:SF77">
    <property type="entry name" value="PUTATIVE-RELATED"/>
    <property type="match status" value="1"/>
</dbReference>
<dbReference type="InterPro" id="IPR044730">
    <property type="entry name" value="RNase_H-like_dom_plant"/>
</dbReference>
<dbReference type="GO" id="GO:0003676">
    <property type="term" value="F:nucleic acid binding"/>
    <property type="evidence" value="ECO:0007669"/>
    <property type="project" value="InterPro"/>
</dbReference>
<dbReference type="CDD" id="cd06222">
    <property type="entry name" value="RNase_H_like"/>
    <property type="match status" value="1"/>
</dbReference>
<reference evidence="3" key="1">
    <citation type="journal article" date="2012" name="Nat. Biotechnol.">
        <title>Draft genome sequence of pigeonpea (Cajanus cajan), an orphan legume crop of resource-poor farmers.</title>
        <authorList>
            <person name="Varshney R.K."/>
            <person name="Chen W."/>
            <person name="Li Y."/>
            <person name="Bharti A.K."/>
            <person name="Saxena R.K."/>
            <person name="Schlueter J.A."/>
            <person name="Donoghue M.T."/>
            <person name="Azam S."/>
            <person name="Fan G."/>
            <person name="Whaley A.M."/>
            <person name="Farmer A.D."/>
            <person name="Sheridan J."/>
            <person name="Iwata A."/>
            <person name="Tuteja R."/>
            <person name="Penmetsa R.V."/>
            <person name="Wu W."/>
            <person name="Upadhyaya H.D."/>
            <person name="Yang S.P."/>
            <person name="Shah T."/>
            <person name="Saxena K.B."/>
            <person name="Michael T."/>
            <person name="McCombie W.R."/>
            <person name="Yang B."/>
            <person name="Zhang G."/>
            <person name="Yang H."/>
            <person name="Wang J."/>
            <person name="Spillane C."/>
            <person name="Cook D.R."/>
            <person name="May G.D."/>
            <person name="Xu X."/>
            <person name="Jackson S.A."/>
        </authorList>
    </citation>
    <scope>NUCLEOTIDE SEQUENCE [LARGE SCALE GENOMIC DNA]</scope>
</reference>
<evidence type="ECO:0000259" key="2">
    <source>
        <dbReference type="Pfam" id="PF13966"/>
    </source>
</evidence>
<dbReference type="AlphaFoldDB" id="A0A151RUB3"/>
<dbReference type="SUPFAM" id="SSF53098">
    <property type="entry name" value="Ribonuclease H-like"/>
    <property type="match status" value="1"/>
</dbReference>
<dbReference type="Proteomes" id="UP000075243">
    <property type="component" value="Unassembled WGS sequence"/>
</dbReference>
<name>A0A151RUB3_CAJCA</name>
<evidence type="ECO:0000313" key="3">
    <source>
        <dbReference type="EMBL" id="KYP46130.1"/>
    </source>
</evidence>
<gene>
    <name evidence="3" type="ORF">KK1_032297</name>
</gene>
<evidence type="ECO:0000313" key="4">
    <source>
        <dbReference type="Proteomes" id="UP000075243"/>
    </source>
</evidence>
<dbReference type="InterPro" id="IPR052929">
    <property type="entry name" value="RNase_H-like_EbsB-rel"/>
</dbReference>
<organism evidence="3 4">
    <name type="scientific">Cajanus cajan</name>
    <name type="common">Pigeon pea</name>
    <name type="synonym">Cajanus indicus</name>
    <dbReference type="NCBI Taxonomy" id="3821"/>
    <lineage>
        <taxon>Eukaryota</taxon>
        <taxon>Viridiplantae</taxon>
        <taxon>Streptophyta</taxon>
        <taxon>Embryophyta</taxon>
        <taxon>Tracheophyta</taxon>
        <taxon>Spermatophyta</taxon>
        <taxon>Magnoliopsida</taxon>
        <taxon>eudicotyledons</taxon>
        <taxon>Gunneridae</taxon>
        <taxon>Pentapetalae</taxon>
        <taxon>rosids</taxon>
        <taxon>fabids</taxon>
        <taxon>Fabales</taxon>
        <taxon>Fabaceae</taxon>
        <taxon>Papilionoideae</taxon>
        <taxon>50 kb inversion clade</taxon>
        <taxon>NPAAA clade</taxon>
        <taxon>indigoferoid/millettioid clade</taxon>
        <taxon>Phaseoleae</taxon>
        <taxon>Cajanus</taxon>
    </lineage>
</organism>
<dbReference type="Pfam" id="PF13966">
    <property type="entry name" value="zf-RVT"/>
    <property type="match status" value="1"/>
</dbReference>
<dbReference type="PANTHER" id="PTHR47074">
    <property type="entry name" value="BNAC02G40300D PROTEIN"/>
    <property type="match status" value="1"/>
</dbReference>
<dbReference type="Gene3D" id="3.30.420.10">
    <property type="entry name" value="Ribonuclease H-like superfamily/Ribonuclease H"/>
    <property type="match status" value="1"/>
</dbReference>
<protein>
    <submittedName>
        <fullName evidence="3">Ribonuclease H protein At1g65750 family</fullName>
    </submittedName>
</protein>
<dbReference type="EMBL" id="KQ483568">
    <property type="protein sequence ID" value="KYP46130.1"/>
    <property type="molecule type" value="Genomic_DNA"/>
</dbReference>
<dbReference type="Gramene" id="C.cajan_32300.t">
    <property type="protein sequence ID" value="C.cajan_32300.t.cds1"/>
    <property type="gene ID" value="C.cajan_32300"/>
</dbReference>
<proteinExistence type="predicted"/>
<dbReference type="InterPro" id="IPR012337">
    <property type="entry name" value="RNaseH-like_sf"/>
</dbReference>
<evidence type="ECO:0000259" key="1">
    <source>
        <dbReference type="Pfam" id="PF13456"/>
    </source>
</evidence>
<dbReference type="InterPro" id="IPR026960">
    <property type="entry name" value="RVT-Znf"/>
</dbReference>
<sequence length="262" mass="30340">MINGGSEFGQSEQLVDSINSLSQQTQETKWVLIRLLLWRILHNALLTNENRSRRRMAQCNLCPVCQSQPETTFHVLRDCPPTELLWRKLLFQSHETFFGDMDIQLWILHNFDGYSIKRGSWNIDFSVMVDLIWRRRNELVFLEKWELNSIILTNKSRYVEDIGHAKRDLTGISRFQCREILTVPSQWSPWVRVYCDGAHSHRTNKTACGGLLINHSGMYAGGFARSLEANSVVQSELWGIFHGLRLALVKGFTHIYIISDSS</sequence>
<dbReference type="InterPro" id="IPR002156">
    <property type="entry name" value="RNaseH_domain"/>
</dbReference>
<feature type="domain" description="Reverse transcriptase zinc-binding" evidence="2">
    <location>
        <begin position="33"/>
        <end position="86"/>
    </location>
</feature>
<feature type="domain" description="RNase H type-1" evidence="1">
    <location>
        <begin position="195"/>
        <end position="261"/>
    </location>
</feature>
<accession>A0A151RUB3</accession>
<dbReference type="InterPro" id="IPR036397">
    <property type="entry name" value="RNaseH_sf"/>
</dbReference>